<feature type="region of interest" description="Disordered" evidence="1">
    <location>
        <begin position="78"/>
        <end position="98"/>
    </location>
</feature>
<dbReference type="Pfam" id="PF24113">
    <property type="entry name" value="DUF7387"/>
    <property type="match status" value="1"/>
</dbReference>
<name>A0A8J8C9I2_9EURY</name>
<dbReference type="SUPFAM" id="SSF143100">
    <property type="entry name" value="TTHA1013/TTHA0281-like"/>
    <property type="match status" value="1"/>
</dbReference>
<feature type="region of interest" description="Disordered" evidence="1">
    <location>
        <begin position="1"/>
        <end position="24"/>
    </location>
</feature>
<sequence>MASSTRDSEPDHEDEIRMWREGDGWVITDVETGVTTQGETREEALEMLDEAVALHKGEIGEPIETPEQEREALRELGIDPDEVEAAREDNDELPDFMR</sequence>
<organism evidence="2 3">
    <name type="scientific">Haloarcula salinisoli</name>
    <dbReference type="NCBI Taxonomy" id="2487746"/>
    <lineage>
        <taxon>Archaea</taxon>
        <taxon>Methanobacteriati</taxon>
        <taxon>Methanobacteriota</taxon>
        <taxon>Stenosarchaea group</taxon>
        <taxon>Halobacteria</taxon>
        <taxon>Halobacteriales</taxon>
        <taxon>Haloarculaceae</taxon>
        <taxon>Haloarcula</taxon>
    </lineage>
</organism>
<dbReference type="RefSeq" id="WP_220589601.1">
    <property type="nucleotide sequence ID" value="NZ_RKLQ01000003.1"/>
</dbReference>
<dbReference type="Gene3D" id="3.30.160.250">
    <property type="match status" value="1"/>
</dbReference>
<dbReference type="InterPro" id="IPR035069">
    <property type="entry name" value="TTHA1013/TTHA0281-like"/>
</dbReference>
<proteinExistence type="predicted"/>
<dbReference type="EMBL" id="RKLQ01000003">
    <property type="protein sequence ID" value="MBX0305367.1"/>
    <property type="molecule type" value="Genomic_DNA"/>
</dbReference>
<dbReference type="AlphaFoldDB" id="A0A8J8C9I2"/>
<evidence type="ECO:0000313" key="3">
    <source>
        <dbReference type="Proteomes" id="UP000783863"/>
    </source>
</evidence>
<accession>A0A8J8C9I2</accession>
<comment type="caution">
    <text evidence="2">The sequence shown here is derived from an EMBL/GenBank/DDBJ whole genome shotgun (WGS) entry which is preliminary data.</text>
</comment>
<protein>
    <submittedName>
        <fullName evidence="2">Type II toxin-antitoxin system HicB family antitoxin</fullName>
    </submittedName>
</protein>
<dbReference type="InterPro" id="IPR055811">
    <property type="entry name" value="DUF7387"/>
</dbReference>
<reference evidence="2" key="1">
    <citation type="submission" date="2021-06" db="EMBL/GenBank/DDBJ databases">
        <title>Halomicroarcula sp. F24A a new haloarchaeum isolated from saline soil.</title>
        <authorList>
            <person name="Duran-Viseras A."/>
            <person name="Sanchez-Porro C."/>
            <person name="Ventosa A."/>
        </authorList>
    </citation>
    <scope>NUCLEOTIDE SEQUENCE</scope>
    <source>
        <strain evidence="2">F24A</strain>
    </source>
</reference>
<evidence type="ECO:0000256" key="1">
    <source>
        <dbReference type="SAM" id="MobiDB-lite"/>
    </source>
</evidence>
<feature type="compositionally biased region" description="Basic and acidic residues" evidence="1">
    <location>
        <begin position="1"/>
        <end position="23"/>
    </location>
</feature>
<gene>
    <name evidence="2" type="ORF">EGD98_17035</name>
</gene>
<evidence type="ECO:0000313" key="2">
    <source>
        <dbReference type="EMBL" id="MBX0305367.1"/>
    </source>
</evidence>
<dbReference type="Proteomes" id="UP000783863">
    <property type="component" value="Unassembled WGS sequence"/>
</dbReference>
<keyword evidence="3" id="KW-1185">Reference proteome</keyword>